<evidence type="ECO:0000313" key="2">
    <source>
        <dbReference type="EMBL" id="MTV91396.1"/>
    </source>
</evidence>
<evidence type="ECO:0000313" key="3">
    <source>
        <dbReference type="Proteomes" id="UP000476212"/>
    </source>
</evidence>
<feature type="domain" description="Phage replisome organiser N-terminal" evidence="1">
    <location>
        <begin position="6"/>
        <end position="63"/>
    </location>
</feature>
<reference evidence="2 3" key="1">
    <citation type="submission" date="2019-11" db="EMBL/GenBank/DDBJ databases">
        <title>Growth characteristics of pneumococcus vary with the chemical composition of the capsule and with environmental conditions.</title>
        <authorList>
            <person name="Tothpal A."/>
            <person name="Desobry K."/>
            <person name="Joshi S."/>
            <person name="Wyllie A.L."/>
            <person name="Weinberger D.M."/>
        </authorList>
    </citation>
    <scope>NUCLEOTIDE SEQUENCE [LARGE SCALE GENOMIC DNA]</scope>
    <source>
        <strain evidence="3">pnumococcus15C</strain>
    </source>
</reference>
<dbReference type="AlphaFoldDB" id="A0A6G2DPL3"/>
<dbReference type="NCBIfam" id="TIGR01714">
    <property type="entry name" value="phage_rep_org_N"/>
    <property type="match status" value="1"/>
</dbReference>
<name>A0A6G2DPL3_STREE</name>
<dbReference type="Proteomes" id="UP000476212">
    <property type="component" value="Unassembled WGS sequence"/>
</dbReference>
<dbReference type="InterPro" id="IPR010056">
    <property type="entry name" value="Phage_rep_org__N"/>
</dbReference>
<proteinExistence type="predicted"/>
<gene>
    <name evidence="2" type="ORF">GM544_13355</name>
</gene>
<dbReference type="Pfam" id="PF09681">
    <property type="entry name" value="Phage_rep_org_N"/>
    <property type="match status" value="1"/>
</dbReference>
<evidence type="ECO:0000259" key="1">
    <source>
        <dbReference type="Pfam" id="PF09681"/>
    </source>
</evidence>
<sequence length="63" mass="7205">MNGVQWIKITTDIFDDEKIQLIESMPEGDTLIVIWFKILVLAGKQNNSGILSLGNKVYYTEEM</sequence>
<dbReference type="EMBL" id="WNIB01000480">
    <property type="protein sequence ID" value="MTV91396.1"/>
    <property type="molecule type" value="Genomic_DNA"/>
</dbReference>
<accession>A0A6G2DPL3</accession>
<dbReference type="RefSeq" id="WP_196302894.1">
    <property type="nucleotide sequence ID" value="NZ_WNIB01000480.1"/>
</dbReference>
<feature type="non-terminal residue" evidence="2">
    <location>
        <position position="63"/>
    </location>
</feature>
<comment type="caution">
    <text evidence="2">The sequence shown here is derived from an EMBL/GenBank/DDBJ whole genome shotgun (WGS) entry which is preliminary data.</text>
</comment>
<protein>
    <recommendedName>
        <fullName evidence="1">Phage replisome organiser N-terminal domain-containing protein</fullName>
    </recommendedName>
</protein>
<organism evidence="2 3">
    <name type="scientific">Streptococcus pneumoniae</name>
    <dbReference type="NCBI Taxonomy" id="1313"/>
    <lineage>
        <taxon>Bacteria</taxon>
        <taxon>Bacillati</taxon>
        <taxon>Bacillota</taxon>
        <taxon>Bacilli</taxon>
        <taxon>Lactobacillales</taxon>
        <taxon>Streptococcaceae</taxon>
        <taxon>Streptococcus</taxon>
    </lineage>
</organism>